<sequence length="91" mass="9237">MIADVVLTAVAVVLIVNVLICLVRVLIGPTGRDRITGVLFAGTTGAAVLLIASVLTDLPALRDVALALVSLAAAIVVVRVAAERRRDGGPA</sequence>
<proteinExistence type="predicted"/>
<dbReference type="AlphaFoldDB" id="A0A5J5L162"/>
<dbReference type="Proteomes" id="UP000325957">
    <property type="component" value="Unassembled WGS sequence"/>
</dbReference>
<keyword evidence="3" id="KW-1185">Reference proteome</keyword>
<evidence type="ECO:0000256" key="1">
    <source>
        <dbReference type="SAM" id="Phobius"/>
    </source>
</evidence>
<reference evidence="2 3" key="1">
    <citation type="submission" date="2019-05" db="EMBL/GenBank/DDBJ databases">
        <title>Kocuria coralli sp. nov., a novel actinobacterium isolated from coral reef seawater.</title>
        <authorList>
            <person name="Li J."/>
        </authorList>
    </citation>
    <scope>NUCLEOTIDE SEQUENCE [LARGE SCALE GENOMIC DNA]</scope>
    <source>
        <strain evidence="2 3">SCSIO 13007</strain>
    </source>
</reference>
<name>A0A5J5L162_9MICC</name>
<keyword evidence="1" id="KW-0472">Membrane</keyword>
<keyword evidence="1" id="KW-1133">Transmembrane helix</keyword>
<organism evidence="2 3">
    <name type="scientific">Kocuria coralli</name>
    <dbReference type="NCBI Taxonomy" id="1461025"/>
    <lineage>
        <taxon>Bacteria</taxon>
        <taxon>Bacillati</taxon>
        <taxon>Actinomycetota</taxon>
        <taxon>Actinomycetes</taxon>
        <taxon>Micrococcales</taxon>
        <taxon>Micrococcaceae</taxon>
        <taxon>Kocuria</taxon>
    </lineage>
</organism>
<comment type="caution">
    <text evidence="2">The sequence shown here is derived from an EMBL/GenBank/DDBJ whole genome shotgun (WGS) entry which is preliminary data.</text>
</comment>
<feature type="transmembrane region" description="Helical" evidence="1">
    <location>
        <begin position="38"/>
        <end position="58"/>
    </location>
</feature>
<evidence type="ECO:0000313" key="3">
    <source>
        <dbReference type="Proteomes" id="UP000325957"/>
    </source>
</evidence>
<feature type="transmembrane region" description="Helical" evidence="1">
    <location>
        <begin position="6"/>
        <end position="26"/>
    </location>
</feature>
<dbReference type="RefSeq" id="WP_158032420.1">
    <property type="nucleotide sequence ID" value="NZ_ML708610.1"/>
</dbReference>
<protein>
    <recommendedName>
        <fullName evidence="4">Sodium:proton antiporter</fullName>
    </recommendedName>
</protein>
<accession>A0A5J5L162</accession>
<gene>
    <name evidence="2" type="ORF">FCK90_00890</name>
</gene>
<dbReference type="EMBL" id="SZWF01000001">
    <property type="protein sequence ID" value="KAA9395612.1"/>
    <property type="molecule type" value="Genomic_DNA"/>
</dbReference>
<evidence type="ECO:0008006" key="4">
    <source>
        <dbReference type="Google" id="ProtNLM"/>
    </source>
</evidence>
<evidence type="ECO:0000313" key="2">
    <source>
        <dbReference type="EMBL" id="KAA9395612.1"/>
    </source>
</evidence>
<feature type="transmembrane region" description="Helical" evidence="1">
    <location>
        <begin position="64"/>
        <end position="82"/>
    </location>
</feature>
<keyword evidence="1" id="KW-0812">Transmembrane</keyword>